<organism evidence="2 3">
    <name type="scientific">Gossypium arboreum</name>
    <name type="common">Tree cotton</name>
    <name type="synonym">Gossypium nanking</name>
    <dbReference type="NCBI Taxonomy" id="29729"/>
    <lineage>
        <taxon>Eukaryota</taxon>
        <taxon>Viridiplantae</taxon>
        <taxon>Streptophyta</taxon>
        <taxon>Embryophyta</taxon>
        <taxon>Tracheophyta</taxon>
        <taxon>Spermatophyta</taxon>
        <taxon>Magnoliopsida</taxon>
        <taxon>eudicotyledons</taxon>
        <taxon>Gunneridae</taxon>
        <taxon>Pentapetalae</taxon>
        <taxon>rosids</taxon>
        <taxon>malvids</taxon>
        <taxon>Malvales</taxon>
        <taxon>Malvaceae</taxon>
        <taxon>Malvoideae</taxon>
        <taxon>Gossypium</taxon>
    </lineage>
</organism>
<evidence type="ECO:0000313" key="3">
    <source>
        <dbReference type="Proteomes" id="UP001358586"/>
    </source>
</evidence>
<keyword evidence="1" id="KW-0732">Signal</keyword>
<comment type="caution">
    <text evidence="2">The sequence shown here is derived from an EMBL/GenBank/DDBJ whole genome shotgun (WGS) entry which is preliminary data.</text>
</comment>
<dbReference type="EMBL" id="JARKNE010000003">
    <property type="protein sequence ID" value="KAK5839085.1"/>
    <property type="molecule type" value="Genomic_DNA"/>
</dbReference>
<proteinExistence type="predicted"/>
<gene>
    <name evidence="2" type="ORF">PVK06_007845</name>
</gene>
<dbReference type="PANTHER" id="PTHR47481">
    <property type="match status" value="1"/>
</dbReference>
<feature type="chain" id="PRO_5045829845" evidence="1">
    <location>
        <begin position="25"/>
        <end position="295"/>
    </location>
</feature>
<dbReference type="Proteomes" id="UP001358586">
    <property type="component" value="Chromosome 3"/>
</dbReference>
<feature type="signal peptide" evidence="1">
    <location>
        <begin position="1"/>
        <end position="24"/>
    </location>
</feature>
<keyword evidence="3" id="KW-1185">Reference proteome</keyword>
<reference evidence="2 3" key="1">
    <citation type="submission" date="2023-03" db="EMBL/GenBank/DDBJ databases">
        <title>WGS of Gossypium arboreum.</title>
        <authorList>
            <person name="Yu D."/>
        </authorList>
    </citation>
    <scope>NUCLEOTIDE SEQUENCE [LARGE SCALE GENOMIC DNA]</scope>
    <source>
        <tissue evidence="2">Leaf</tissue>
    </source>
</reference>
<name>A0ABR0QIE4_GOSAR</name>
<dbReference type="PANTHER" id="PTHR47481:SF10">
    <property type="entry name" value="COPIA-LIKE POLYPROTEIN_RETROTRANSPOSON"/>
    <property type="match status" value="1"/>
</dbReference>
<sequence length="295" mass="31193">MVLYLLSRSVILGIAVTTTPDSDSVEPSSSVFTVSAPARYVHASDGTLVANLSASVFSQQDILLTSWLLSTISSSFLSSFTDVRSILEAERTAVLLTGLLSDFDVIVSSASLSSALLSFQRLVDALLECEACQMQSVSDVMVAANFVDSSSLPVMAVTSRGGRPPIRGRGWGFPYFKEASLPQYVRPNVGVVPTRRPHAPNLSTGTNPFVSPGVWSPTPRSRAIGDSAGHYSTPFIGQHSGADYSYGARTNGPVGVDPSFGLGGSVRPHLSDAQNFSGPNANCVNFSEVPRQTKS</sequence>
<accession>A0ABR0QIE4</accession>
<evidence type="ECO:0000313" key="2">
    <source>
        <dbReference type="EMBL" id="KAK5839085.1"/>
    </source>
</evidence>
<evidence type="ECO:0000256" key="1">
    <source>
        <dbReference type="SAM" id="SignalP"/>
    </source>
</evidence>
<protein>
    <submittedName>
        <fullName evidence="2">Uncharacterized protein</fullName>
    </submittedName>
</protein>